<dbReference type="AlphaFoldDB" id="A0A0N4YFC7"/>
<organism evidence="3">
    <name type="scientific">Nippostrongylus brasiliensis</name>
    <name type="common">Rat hookworm</name>
    <dbReference type="NCBI Taxonomy" id="27835"/>
    <lineage>
        <taxon>Eukaryota</taxon>
        <taxon>Metazoa</taxon>
        <taxon>Ecdysozoa</taxon>
        <taxon>Nematoda</taxon>
        <taxon>Chromadorea</taxon>
        <taxon>Rhabditida</taxon>
        <taxon>Rhabditina</taxon>
        <taxon>Rhabditomorpha</taxon>
        <taxon>Strongyloidea</taxon>
        <taxon>Heligmosomidae</taxon>
        <taxon>Nippostrongylus</taxon>
    </lineage>
</organism>
<proteinExistence type="predicted"/>
<reference evidence="1 2" key="2">
    <citation type="submission" date="2018-11" db="EMBL/GenBank/DDBJ databases">
        <authorList>
            <consortium name="Pathogen Informatics"/>
        </authorList>
    </citation>
    <scope>NUCLEOTIDE SEQUENCE [LARGE SCALE GENOMIC DNA]</scope>
</reference>
<dbReference type="Proteomes" id="UP000271162">
    <property type="component" value="Unassembled WGS sequence"/>
</dbReference>
<evidence type="ECO:0000313" key="3">
    <source>
        <dbReference type="WBParaSite" id="NBR_0001545401-mRNA-1"/>
    </source>
</evidence>
<gene>
    <name evidence="1" type="ORF">NBR_LOCUS15453</name>
</gene>
<evidence type="ECO:0000313" key="2">
    <source>
        <dbReference type="Proteomes" id="UP000271162"/>
    </source>
</evidence>
<evidence type="ECO:0000313" key="1">
    <source>
        <dbReference type="EMBL" id="VDL79047.1"/>
    </source>
</evidence>
<sequence length="198" mass="23349">MLRVQRINGAYNDNDYNNHDNIYNRAHHSVSNRCRTVVHLLQARNVNVNNFNNFDHRTNNVDLYNYYRQHHYYVGKEHFDSGCEDIDVNTGNHKHHNSGDFHEHGANFYDEFFDHDYEFNSKNIHRNASHSDVDHGEGNNNYSAIDNKFWNSDCSGYHLNQHRGPNDGVFDNGFGRHKLFYGSINVRNYGSRNEYCTD</sequence>
<reference evidence="3" key="1">
    <citation type="submission" date="2017-02" db="UniProtKB">
        <authorList>
            <consortium name="WormBaseParasite"/>
        </authorList>
    </citation>
    <scope>IDENTIFICATION</scope>
</reference>
<protein>
    <submittedName>
        <fullName evidence="3">GATA zinc finger domain-containing protein 14-like</fullName>
    </submittedName>
</protein>
<keyword evidence="2" id="KW-1185">Reference proteome</keyword>
<dbReference type="EMBL" id="UYSL01021743">
    <property type="protein sequence ID" value="VDL79047.1"/>
    <property type="molecule type" value="Genomic_DNA"/>
</dbReference>
<accession>A0A0N4YFC7</accession>
<name>A0A0N4YFC7_NIPBR</name>
<dbReference type="WBParaSite" id="NBR_0001545401-mRNA-1">
    <property type="protein sequence ID" value="NBR_0001545401-mRNA-1"/>
    <property type="gene ID" value="NBR_0001545401"/>
</dbReference>